<gene>
    <name evidence="2" type="ORF">AB5J49_21440</name>
</gene>
<dbReference type="AlphaFoldDB" id="A0AB39PYX0"/>
<organism evidence="2">
    <name type="scientific">Streptomyces sp. R28</name>
    <dbReference type="NCBI Taxonomy" id="3238628"/>
    <lineage>
        <taxon>Bacteria</taxon>
        <taxon>Bacillati</taxon>
        <taxon>Actinomycetota</taxon>
        <taxon>Actinomycetes</taxon>
        <taxon>Kitasatosporales</taxon>
        <taxon>Streptomycetaceae</taxon>
        <taxon>Streptomyces</taxon>
    </lineage>
</organism>
<evidence type="ECO:0000256" key="1">
    <source>
        <dbReference type="SAM" id="SignalP"/>
    </source>
</evidence>
<name>A0AB39PYX0_9ACTN</name>
<dbReference type="EMBL" id="CP163439">
    <property type="protein sequence ID" value="XDQ35701.1"/>
    <property type="molecule type" value="Genomic_DNA"/>
</dbReference>
<keyword evidence="1" id="KW-0732">Signal</keyword>
<reference evidence="2" key="1">
    <citation type="submission" date="2024-07" db="EMBL/GenBank/DDBJ databases">
        <authorList>
            <person name="Yu S.T."/>
        </authorList>
    </citation>
    <scope>NUCLEOTIDE SEQUENCE</scope>
    <source>
        <strain evidence="2">R28</strain>
    </source>
</reference>
<feature type="signal peptide" evidence="1">
    <location>
        <begin position="1"/>
        <end position="26"/>
    </location>
</feature>
<proteinExistence type="predicted"/>
<feature type="chain" id="PRO_5044287929" evidence="1">
    <location>
        <begin position="27"/>
        <end position="65"/>
    </location>
</feature>
<evidence type="ECO:0000313" key="2">
    <source>
        <dbReference type="EMBL" id="XDQ35701.1"/>
    </source>
</evidence>
<protein>
    <submittedName>
        <fullName evidence="2">Uncharacterized protein</fullName>
    </submittedName>
</protein>
<sequence length="65" mass="6345">MCPTAARLATVAAALVVGVIAPAVTAAPACALPLPVPAPATESLVTEGVTIEGPLINNFGLPILK</sequence>
<accession>A0AB39PYX0</accession>
<dbReference type="RefSeq" id="WP_369170238.1">
    <property type="nucleotide sequence ID" value="NZ_CP163439.1"/>
</dbReference>